<dbReference type="Pfam" id="PF21884">
    <property type="entry name" value="ZUO1-like_ZHD"/>
    <property type="match status" value="1"/>
</dbReference>
<dbReference type="PROSITE" id="PS00028">
    <property type="entry name" value="ZINC_FINGER_C2H2_1"/>
    <property type="match status" value="2"/>
</dbReference>
<proteinExistence type="predicted"/>
<evidence type="ECO:0000313" key="5">
    <source>
        <dbReference type="EMBL" id="KAL3311163.1"/>
    </source>
</evidence>
<reference evidence="5 6" key="1">
    <citation type="submission" date="2024-11" db="EMBL/GenBank/DDBJ databases">
        <title>Adaptive evolution of stress response genes in parasites aligns with host niche diversity.</title>
        <authorList>
            <person name="Hahn C."/>
            <person name="Resl P."/>
        </authorList>
    </citation>
    <scope>NUCLEOTIDE SEQUENCE [LARGE SCALE GENOMIC DNA]</scope>
    <source>
        <strain evidence="5">EGGRZ-B1_66</strain>
        <tissue evidence="5">Body</tissue>
    </source>
</reference>
<keyword evidence="6" id="KW-1185">Reference proteome</keyword>
<dbReference type="PROSITE" id="PS50157">
    <property type="entry name" value="ZINC_FINGER_C2H2_2"/>
    <property type="match status" value="1"/>
</dbReference>
<dbReference type="InterPro" id="IPR054076">
    <property type="entry name" value="ZUO1-like_ZHD"/>
</dbReference>
<keyword evidence="2" id="KW-0175">Coiled coil</keyword>
<comment type="caution">
    <text evidence="5">The sequence shown here is derived from an EMBL/GenBank/DDBJ whole genome shotgun (WGS) entry which is preliminary data.</text>
</comment>
<dbReference type="InterPro" id="IPR013087">
    <property type="entry name" value="Znf_C2H2_type"/>
</dbReference>
<keyword evidence="1" id="KW-0479">Metal-binding</keyword>
<dbReference type="SMART" id="SM00355">
    <property type="entry name" value="ZnF_C2H2"/>
    <property type="match status" value="2"/>
</dbReference>
<gene>
    <name evidence="5" type="primary">DNAJC21</name>
    <name evidence="5" type="ORF">Ciccas_010258</name>
</gene>
<protein>
    <submittedName>
        <fullName evidence="5">DnaJ subfamily C member 21</fullName>
    </submittedName>
</protein>
<keyword evidence="1" id="KW-0863">Zinc-finger</keyword>
<feature type="region of interest" description="Disordered" evidence="3">
    <location>
        <begin position="380"/>
        <end position="403"/>
    </location>
</feature>
<dbReference type="SUPFAM" id="SSF57667">
    <property type="entry name" value="beta-beta-alpha zinc fingers"/>
    <property type="match status" value="1"/>
</dbReference>
<feature type="compositionally biased region" description="Polar residues" evidence="3">
    <location>
        <begin position="327"/>
        <end position="338"/>
    </location>
</feature>
<dbReference type="PANTHER" id="PTHR44029:SF1">
    <property type="entry name" value="DNAJ HOMOLOG SUBFAMILY C MEMBER 21"/>
    <property type="match status" value="1"/>
</dbReference>
<evidence type="ECO:0000256" key="1">
    <source>
        <dbReference type="PROSITE-ProRule" id="PRU00042"/>
    </source>
</evidence>
<feature type="coiled-coil region" evidence="2">
    <location>
        <begin position="204"/>
        <end position="253"/>
    </location>
</feature>
<accession>A0ABD2PVS2</accession>
<dbReference type="PANTHER" id="PTHR44029">
    <property type="entry name" value="DNAJ HOMOLOG SUBFAMILY C MEMBER 21"/>
    <property type="match status" value="1"/>
</dbReference>
<feature type="domain" description="C2H2-type" evidence="4">
    <location>
        <begin position="290"/>
        <end position="319"/>
    </location>
</feature>
<evidence type="ECO:0000256" key="3">
    <source>
        <dbReference type="SAM" id="MobiDB-lite"/>
    </source>
</evidence>
<dbReference type="GO" id="GO:0008270">
    <property type="term" value="F:zinc ion binding"/>
    <property type="evidence" value="ECO:0007669"/>
    <property type="project" value="UniProtKB-KW"/>
</dbReference>
<dbReference type="EMBL" id="JBJKFK010002401">
    <property type="protein sequence ID" value="KAL3311163.1"/>
    <property type="molecule type" value="Genomic_DNA"/>
</dbReference>
<dbReference type="InterPro" id="IPR036236">
    <property type="entry name" value="Znf_C2H2_sf"/>
</dbReference>
<evidence type="ECO:0000313" key="6">
    <source>
        <dbReference type="Proteomes" id="UP001626550"/>
    </source>
</evidence>
<dbReference type="Gene3D" id="3.30.160.60">
    <property type="entry name" value="Classic Zinc Finger"/>
    <property type="match status" value="1"/>
</dbReference>
<dbReference type="Proteomes" id="UP001626550">
    <property type="component" value="Unassembled WGS sequence"/>
</dbReference>
<feature type="region of interest" description="Disordered" evidence="3">
    <location>
        <begin position="327"/>
        <end position="352"/>
    </location>
</feature>
<feature type="compositionally biased region" description="Basic residues" evidence="3">
    <location>
        <begin position="394"/>
        <end position="403"/>
    </location>
</feature>
<keyword evidence="1" id="KW-0862">Zinc</keyword>
<dbReference type="InterPro" id="IPR051964">
    <property type="entry name" value="Chaperone_stress_response"/>
</dbReference>
<evidence type="ECO:0000256" key="2">
    <source>
        <dbReference type="SAM" id="Coils"/>
    </source>
</evidence>
<sequence length="403" mass="46610">MMFFLFFKILSDPQERAWYDSHRDQILAGKDDFVEECINVFQYFSSTCYSGFDDGPQSFYSVYAKLFKDLAAEELGSNFRPNRDETEEQFCSSFPFFGDSKSDYEDVVRPFYAQWEAFRTRKNFTWVEKYDTRQADCRFEKRAMETENKRMREASKRERSDQVRQLVKFVKMRDKRVQAERRRLAALAAENDRKAASLAKEKRLREAERLRESWKHEMTGLHAQWNDELEQHLQRLEEDFDLIDLDLEELVDELDSPDEDVKEGCAAAASANCAVDPCPASVEQGEEESFRCVPCKKDFTSAGLLKSHCGSRAHKKKQDEYNKECNITETPKPTQKTANGEKEPRAMPEAASGPVSSSCLVCSENFPSRTAMFEHIKKTGHAAPKVQVVQKQKQMAKSKGKKK</sequence>
<dbReference type="AlphaFoldDB" id="A0ABD2PVS2"/>
<name>A0ABD2PVS2_9PLAT</name>
<evidence type="ECO:0000259" key="4">
    <source>
        <dbReference type="PROSITE" id="PS50157"/>
    </source>
</evidence>
<organism evidence="5 6">
    <name type="scientific">Cichlidogyrus casuarinus</name>
    <dbReference type="NCBI Taxonomy" id="1844966"/>
    <lineage>
        <taxon>Eukaryota</taxon>
        <taxon>Metazoa</taxon>
        <taxon>Spiralia</taxon>
        <taxon>Lophotrochozoa</taxon>
        <taxon>Platyhelminthes</taxon>
        <taxon>Monogenea</taxon>
        <taxon>Monopisthocotylea</taxon>
        <taxon>Dactylogyridea</taxon>
        <taxon>Ancyrocephalidae</taxon>
        <taxon>Cichlidogyrus</taxon>
    </lineage>
</organism>